<dbReference type="InterPro" id="IPR003200">
    <property type="entry name" value="Nict_dMeBzImd_PRibTrfase"/>
</dbReference>
<proteinExistence type="inferred from homology"/>
<evidence type="ECO:0000256" key="1">
    <source>
        <dbReference type="ARBA" id="ARBA00005049"/>
    </source>
</evidence>
<dbReference type="CDD" id="cd02439">
    <property type="entry name" value="DMB-PRT_CobT"/>
    <property type="match status" value="1"/>
</dbReference>
<reference evidence="10" key="1">
    <citation type="submission" date="2024-06" db="EMBL/GenBank/DDBJ databases">
        <title>Micromonospora sp. strain HUAS YX12 genome sequences.</title>
        <authorList>
            <person name="Mo P."/>
        </authorList>
    </citation>
    <scope>NUCLEOTIDE SEQUENCE</scope>
    <source>
        <strain evidence="10">HUAS YX12</strain>
    </source>
</reference>
<keyword evidence="7 10" id="KW-0808">Transferase</keyword>
<dbReference type="Pfam" id="PF02277">
    <property type="entry name" value="DBI_PRT"/>
    <property type="match status" value="1"/>
</dbReference>
<evidence type="ECO:0000256" key="5">
    <source>
        <dbReference type="ARBA" id="ARBA00022573"/>
    </source>
</evidence>
<protein>
    <recommendedName>
        <fullName evidence="4">Nicotinate-nucleotide--dimethylbenzimidazole phosphoribosyltransferase</fullName>
        <ecNumber evidence="3">2.4.2.21</ecNumber>
    </recommendedName>
    <alternativeName>
        <fullName evidence="8">N(1)-alpha-phosphoribosyltransferase</fullName>
    </alternativeName>
</protein>
<evidence type="ECO:0000256" key="8">
    <source>
        <dbReference type="ARBA" id="ARBA00030686"/>
    </source>
</evidence>
<keyword evidence="5" id="KW-0169">Cobalamin biosynthesis</keyword>
<comment type="similarity">
    <text evidence="2">Belongs to the CobT family.</text>
</comment>
<dbReference type="InterPro" id="IPR023195">
    <property type="entry name" value="Nict_dMeBzImd_PRibTrfase_N"/>
</dbReference>
<dbReference type="PANTHER" id="PTHR43463:SF1">
    <property type="entry name" value="NICOTINATE-NUCLEOTIDE--DIMETHYLBENZIMIDAZOLE PHOSPHORIBOSYLTRANSFERASE"/>
    <property type="match status" value="1"/>
</dbReference>
<dbReference type="Gene3D" id="3.40.50.10210">
    <property type="match status" value="1"/>
</dbReference>
<evidence type="ECO:0000256" key="4">
    <source>
        <dbReference type="ARBA" id="ARBA00015486"/>
    </source>
</evidence>
<evidence type="ECO:0000256" key="6">
    <source>
        <dbReference type="ARBA" id="ARBA00022676"/>
    </source>
</evidence>
<evidence type="ECO:0000256" key="2">
    <source>
        <dbReference type="ARBA" id="ARBA00007110"/>
    </source>
</evidence>
<dbReference type="GO" id="GO:0009236">
    <property type="term" value="P:cobalamin biosynthetic process"/>
    <property type="evidence" value="ECO:0007669"/>
    <property type="project" value="UniProtKB-KW"/>
</dbReference>
<gene>
    <name evidence="10" type="ORF">ABIH81_04925</name>
</gene>
<organism evidence="10">
    <name type="scientific">Micromonospora sp. HUAS YX12</name>
    <dbReference type="NCBI Taxonomy" id="3156396"/>
    <lineage>
        <taxon>Bacteria</taxon>
        <taxon>Bacillati</taxon>
        <taxon>Actinomycetota</taxon>
        <taxon>Actinomycetes</taxon>
        <taxon>Micromonosporales</taxon>
        <taxon>Micromonosporaceae</taxon>
        <taxon>Micromonospora</taxon>
    </lineage>
</organism>
<dbReference type="EC" id="2.4.2.21" evidence="3"/>
<name>A0AAU7R2R1_9ACTN</name>
<dbReference type="PANTHER" id="PTHR43463">
    <property type="entry name" value="NICOTINATE-NUCLEOTIDE--DIMETHYLBENZIMIDAZOLE PHOSPHORIBOSYLTRANSFERASE"/>
    <property type="match status" value="1"/>
</dbReference>
<dbReference type="AlphaFoldDB" id="A0AAU7R2R1"/>
<evidence type="ECO:0000256" key="7">
    <source>
        <dbReference type="ARBA" id="ARBA00022679"/>
    </source>
</evidence>
<dbReference type="RefSeq" id="WP_349879215.1">
    <property type="nucleotide sequence ID" value="NZ_CP157974.1"/>
</dbReference>
<comment type="pathway">
    <text evidence="1">Nucleoside biosynthesis; alpha-ribazole biosynthesis; alpha-ribazole from 5,6-dimethylbenzimidazole: step 1/2.</text>
</comment>
<accession>A0AAU7R2R1</accession>
<dbReference type="GO" id="GO:0008939">
    <property type="term" value="F:nicotinate-nucleotide-dimethylbenzimidazole phosphoribosyltransferase activity"/>
    <property type="evidence" value="ECO:0007669"/>
    <property type="project" value="UniProtKB-EC"/>
</dbReference>
<keyword evidence="6 10" id="KW-0328">Glycosyltransferase</keyword>
<comment type="catalytic activity">
    <reaction evidence="9">
        <text>5,6-dimethylbenzimidazole + nicotinate beta-D-ribonucleotide = alpha-ribazole 5'-phosphate + nicotinate + H(+)</text>
        <dbReference type="Rhea" id="RHEA:11196"/>
        <dbReference type="ChEBI" id="CHEBI:15378"/>
        <dbReference type="ChEBI" id="CHEBI:15890"/>
        <dbReference type="ChEBI" id="CHEBI:32544"/>
        <dbReference type="ChEBI" id="CHEBI:57502"/>
        <dbReference type="ChEBI" id="CHEBI:57918"/>
        <dbReference type="EC" id="2.4.2.21"/>
    </reaction>
</comment>
<evidence type="ECO:0000256" key="9">
    <source>
        <dbReference type="ARBA" id="ARBA00047340"/>
    </source>
</evidence>
<dbReference type="InterPro" id="IPR036087">
    <property type="entry name" value="Nict_dMeBzImd_PRibTrfase_sf"/>
</dbReference>
<sequence>MLDQREGAGRGATSETVAGLCAAVPLVDARCARLAKIMQLTRALPAGSLGVLDDLTGRIAAIRAEPTSGALPAIVSVLAGDHGVAVHGTSAYEHGFTGRVLRLIASGRAPVNILAAQVPARVEYADVGLVEPVGDPRYRVAAGTADLSRQDAMTGEQAHRAVLTGARYAAERLADRPLLGIGEIGVGNTTAATALAARLLGVPPTDLVGPGSGVGPAVVQSKRTLIEAALDRIGRLPDDPIRILAAVGGLEIAANVGVILAAAANRQVIVFDGTITAVSALTAVRLCPAVAGYLIPAHCSTEPVHRHLLEALGQPPLLDLGMRLGMASGAALALSLVNGALAVAHLTPEARAVDLAVPRGRESR</sequence>
<dbReference type="EMBL" id="CP157974">
    <property type="protein sequence ID" value="XBT82839.1"/>
    <property type="molecule type" value="Genomic_DNA"/>
</dbReference>
<evidence type="ECO:0000256" key="3">
    <source>
        <dbReference type="ARBA" id="ARBA00011991"/>
    </source>
</evidence>
<dbReference type="Gene3D" id="1.10.1610.10">
    <property type="match status" value="1"/>
</dbReference>
<dbReference type="SUPFAM" id="SSF52733">
    <property type="entry name" value="Nicotinate mononucleotide:5,6-dimethylbenzimidazole phosphoribosyltransferase (CobT)"/>
    <property type="match status" value="1"/>
</dbReference>
<evidence type="ECO:0000313" key="10">
    <source>
        <dbReference type="EMBL" id="XBT82839.1"/>
    </source>
</evidence>